<name>A0ABY1MWN1_9ACTN</name>
<keyword evidence="2" id="KW-0203">Cytokinin biosynthesis</keyword>
<gene>
    <name evidence="3" type="ORF">SAMN06265174_101375</name>
</gene>
<accession>A0ABY1MWN1</accession>
<keyword evidence="2" id="KW-0378">Hydrolase</keyword>
<sequence>MTAPVPGRRVCVYCASSTYDPELLAIATDVGEGIARRGWSLVSGGGNVSMMGALAEAARAGGARTVGVIPEGLRVREVADTAADELVVVTTMRERKREMEERSDAFLTLPGGIGTMEEMFEMWTSASLGFHHKPVVLYDPIGFYRPLLDWVGGLVEAGLVKDEAMASLVVRDDLEAALDACGGRG</sequence>
<evidence type="ECO:0000256" key="1">
    <source>
        <dbReference type="ARBA" id="ARBA00006763"/>
    </source>
</evidence>
<organism evidence="3 4">
    <name type="scientific">Dietzia kunjamensis subsp. schimae</name>
    <dbReference type="NCBI Taxonomy" id="498198"/>
    <lineage>
        <taxon>Bacteria</taxon>
        <taxon>Bacillati</taxon>
        <taxon>Actinomycetota</taxon>
        <taxon>Actinomycetes</taxon>
        <taxon>Mycobacteriales</taxon>
        <taxon>Dietziaceae</taxon>
        <taxon>Dietzia</taxon>
    </lineage>
</organism>
<dbReference type="RefSeq" id="WP_154827904.1">
    <property type="nucleotide sequence ID" value="NZ_BAAAQH010000004.1"/>
</dbReference>
<dbReference type="EC" id="3.2.2.n1" evidence="2"/>
<reference evidence="3 4" key="1">
    <citation type="submission" date="2017-05" db="EMBL/GenBank/DDBJ databases">
        <authorList>
            <person name="Varghese N."/>
            <person name="Submissions S."/>
        </authorList>
    </citation>
    <scope>NUCLEOTIDE SEQUENCE [LARGE SCALE GENOMIC DNA]</scope>
    <source>
        <strain evidence="3 4">DSM 45139</strain>
    </source>
</reference>
<dbReference type="SUPFAM" id="SSF102405">
    <property type="entry name" value="MCP/YpsA-like"/>
    <property type="match status" value="1"/>
</dbReference>
<evidence type="ECO:0000256" key="2">
    <source>
        <dbReference type="RuleBase" id="RU363015"/>
    </source>
</evidence>
<proteinExistence type="inferred from homology"/>
<evidence type="ECO:0000313" key="3">
    <source>
        <dbReference type="EMBL" id="SMO38924.1"/>
    </source>
</evidence>
<dbReference type="EMBL" id="FXTG01000001">
    <property type="protein sequence ID" value="SMO38924.1"/>
    <property type="molecule type" value="Genomic_DNA"/>
</dbReference>
<dbReference type="PANTHER" id="PTHR31223:SF70">
    <property type="entry name" value="LOG FAMILY PROTEIN YJL055W"/>
    <property type="match status" value="1"/>
</dbReference>
<dbReference type="NCBIfam" id="TIGR00730">
    <property type="entry name" value="Rossman fold protein, TIGR00730 family"/>
    <property type="match status" value="1"/>
</dbReference>
<comment type="similarity">
    <text evidence="1 2">Belongs to the LOG family.</text>
</comment>
<dbReference type="InterPro" id="IPR031100">
    <property type="entry name" value="LOG_fam"/>
</dbReference>
<keyword evidence="4" id="KW-1185">Reference proteome</keyword>
<dbReference type="InterPro" id="IPR005269">
    <property type="entry name" value="LOG"/>
</dbReference>
<comment type="catalytic activity">
    <reaction evidence="2">
        <text>N(6)-(dimethylallyl)adenosine 5'-phosphate + H2O = N(6)-dimethylallyladenine + D-ribose 5-phosphate</text>
        <dbReference type="Rhea" id="RHEA:48560"/>
        <dbReference type="ChEBI" id="CHEBI:15377"/>
        <dbReference type="ChEBI" id="CHEBI:17660"/>
        <dbReference type="ChEBI" id="CHEBI:57526"/>
        <dbReference type="ChEBI" id="CHEBI:78346"/>
        <dbReference type="EC" id="3.2.2.n1"/>
    </reaction>
</comment>
<comment type="catalytic activity">
    <reaction evidence="2">
        <text>9-ribosyl-trans-zeatin 5'-phosphate + H2O = trans-zeatin + D-ribose 5-phosphate</text>
        <dbReference type="Rhea" id="RHEA:48564"/>
        <dbReference type="ChEBI" id="CHEBI:15377"/>
        <dbReference type="ChEBI" id="CHEBI:16522"/>
        <dbReference type="ChEBI" id="CHEBI:78346"/>
        <dbReference type="ChEBI" id="CHEBI:87947"/>
        <dbReference type="EC" id="3.2.2.n1"/>
    </reaction>
</comment>
<comment type="caution">
    <text evidence="3">The sequence shown here is derived from an EMBL/GenBank/DDBJ whole genome shotgun (WGS) entry which is preliminary data.</text>
</comment>
<dbReference type="Pfam" id="PF03641">
    <property type="entry name" value="Lysine_decarbox"/>
    <property type="match status" value="1"/>
</dbReference>
<protein>
    <recommendedName>
        <fullName evidence="2">Cytokinin riboside 5'-monophosphate phosphoribohydrolase</fullName>
        <ecNumber evidence="2">3.2.2.n1</ecNumber>
    </recommendedName>
</protein>
<dbReference type="PANTHER" id="PTHR31223">
    <property type="entry name" value="LOG FAMILY PROTEIN YJL055W"/>
    <property type="match status" value="1"/>
</dbReference>
<dbReference type="Proteomes" id="UP000315460">
    <property type="component" value="Unassembled WGS sequence"/>
</dbReference>
<dbReference type="Gene3D" id="3.40.50.450">
    <property type="match status" value="1"/>
</dbReference>
<evidence type="ECO:0000313" key="4">
    <source>
        <dbReference type="Proteomes" id="UP000315460"/>
    </source>
</evidence>